<dbReference type="InterPro" id="IPR036866">
    <property type="entry name" value="RibonucZ/Hydroxyglut_hydro"/>
</dbReference>
<protein>
    <submittedName>
        <fullName evidence="3">MBL fold metallo-hydrolase</fullName>
    </submittedName>
</protein>
<evidence type="ECO:0000313" key="4">
    <source>
        <dbReference type="Proteomes" id="UP000268446"/>
    </source>
</evidence>
<dbReference type="InterPro" id="IPR052926">
    <property type="entry name" value="Metallo-beta-lactamase_dom"/>
</dbReference>
<dbReference type="InterPro" id="IPR001279">
    <property type="entry name" value="Metallo-B-lactamas"/>
</dbReference>
<feature type="domain" description="Metallo-beta-lactamase" evidence="1">
    <location>
        <begin position="45"/>
        <end position="139"/>
    </location>
</feature>
<dbReference type="EMBL" id="QMRA01000121">
    <property type="protein sequence ID" value="RLE52363.1"/>
    <property type="molecule type" value="Genomic_DNA"/>
</dbReference>
<evidence type="ECO:0000313" key="2">
    <source>
        <dbReference type="EMBL" id="RLE51881.1"/>
    </source>
</evidence>
<proteinExistence type="predicted"/>
<evidence type="ECO:0000313" key="3">
    <source>
        <dbReference type="EMBL" id="RLE52363.1"/>
    </source>
</evidence>
<dbReference type="Gene3D" id="3.60.15.10">
    <property type="entry name" value="Ribonuclease Z/Hydroxyacylglutathione hydrolase-like"/>
    <property type="match status" value="1"/>
</dbReference>
<dbReference type="Proteomes" id="UP000269499">
    <property type="component" value="Unassembled WGS sequence"/>
</dbReference>
<gene>
    <name evidence="2" type="ORF">DRJ20_01255</name>
    <name evidence="3" type="ORF">DRJ26_04815</name>
</gene>
<dbReference type="PANTHER" id="PTHR13754">
    <property type="entry name" value="METALLO-BETA-LACTAMASE SUPERFAMILY PROTEIN"/>
    <property type="match status" value="1"/>
</dbReference>
<evidence type="ECO:0000259" key="1">
    <source>
        <dbReference type="Pfam" id="PF00753"/>
    </source>
</evidence>
<dbReference type="GO" id="GO:0016740">
    <property type="term" value="F:transferase activity"/>
    <property type="evidence" value="ECO:0007669"/>
    <property type="project" value="TreeGrafter"/>
</dbReference>
<organism evidence="3 5">
    <name type="scientific">Thermoproteota archaeon</name>
    <dbReference type="NCBI Taxonomy" id="2056631"/>
    <lineage>
        <taxon>Archaea</taxon>
        <taxon>Thermoproteota</taxon>
    </lineage>
</organism>
<reference evidence="4 5" key="1">
    <citation type="submission" date="2018-06" db="EMBL/GenBank/DDBJ databases">
        <title>Extensive metabolic versatility and redundancy in microbially diverse, dynamic hydrothermal sediments.</title>
        <authorList>
            <person name="Dombrowski N."/>
            <person name="Teske A."/>
            <person name="Baker B.J."/>
        </authorList>
    </citation>
    <scope>NUCLEOTIDE SEQUENCE [LARGE SCALE GENOMIC DNA]</scope>
    <source>
        <strain evidence="3">B20_G2</strain>
        <strain evidence="2">B29_G17</strain>
    </source>
</reference>
<dbReference type="AlphaFoldDB" id="A0A497EYA1"/>
<dbReference type="PANTHER" id="PTHR13754:SF18">
    <property type="entry name" value="7,8-DIHYDROPTERIN-6-METHYL-4-(BETA-D-RIBOFURANOSYL)-AMINOBENZENE-5'-PHOSPHATE SYNTHASE"/>
    <property type="match status" value="1"/>
</dbReference>
<dbReference type="InterPro" id="IPR041712">
    <property type="entry name" value="DHPS-like_MBL-fold"/>
</dbReference>
<comment type="caution">
    <text evidence="3">The sequence shown here is derived from an EMBL/GenBank/DDBJ whole genome shotgun (WGS) entry which is preliminary data.</text>
</comment>
<keyword evidence="3" id="KW-0378">Hydrolase</keyword>
<evidence type="ECO:0000313" key="5">
    <source>
        <dbReference type="Proteomes" id="UP000269499"/>
    </source>
</evidence>
<name>A0A497EYA1_9CREN</name>
<dbReference type="SUPFAM" id="SSF56281">
    <property type="entry name" value="Metallo-hydrolase/oxidoreductase"/>
    <property type="match status" value="1"/>
</dbReference>
<dbReference type="Proteomes" id="UP000268446">
    <property type="component" value="Unassembled WGS sequence"/>
</dbReference>
<accession>A0A497EYA1</accession>
<dbReference type="EMBL" id="QMQZ01000025">
    <property type="protein sequence ID" value="RLE51881.1"/>
    <property type="molecule type" value="Genomic_DNA"/>
</dbReference>
<dbReference type="CDD" id="cd07713">
    <property type="entry name" value="DHPS-like_MBL-fold"/>
    <property type="match status" value="1"/>
</dbReference>
<dbReference type="Pfam" id="PF00753">
    <property type="entry name" value="Lactamase_B"/>
    <property type="match status" value="1"/>
</dbReference>
<sequence>MMLADEVQNVELKVLVENTAGARRILGAHGLSIHVRAELSDGKQVNILFDTGPSPMVLRDNAEVMGLNFNYLDAIVLSHGHYDHTGGLIEALKLTSKKTPVVAHPHCFNPKFAVDPKIRYNGIPFTQNEVMKYGNLILAKNPVKLSPGILTTGEVPRITDFEKVGKMKTIINGAVVDDKMLDDQALIVNLNGELIVIAGCAHAGIINTIMRAMELTNIRKVRAVIGGFHLIGASEHRIEKTIKYLEKFGVENIMPCHCTGEKAMLKMAIKFKEKFRRIAAGQTLKFS</sequence>
<dbReference type="GO" id="GO:0016787">
    <property type="term" value="F:hydrolase activity"/>
    <property type="evidence" value="ECO:0007669"/>
    <property type="project" value="UniProtKB-KW"/>
</dbReference>